<evidence type="ECO:0000256" key="5">
    <source>
        <dbReference type="ARBA" id="ARBA00022741"/>
    </source>
</evidence>
<dbReference type="Pfam" id="PF00069">
    <property type="entry name" value="Pkinase"/>
    <property type="match status" value="2"/>
</dbReference>
<evidence type="ECO:0000259" key="13">
    <source>
        <dbReference type="PROSITE" id="PS50011"/>
    </source>
</evidence>
<dbReference type="Gene3D" id="3.30.200.20">
    <property type="entry name" value="Phosphorylase Kinase, domain 1"/>
    <property type="match status" value="1"/>
</dbReference>
<protein>
    <recommendedName>
        <fullName evidence="2">non-specific serine/threonine protein kinase</fullName>
        <ecNumber evidence="2">2.7.11.1</ecNumber>
    </recommendedName>
</protein>
<dbReference type="WBParaSite" id="TASK_0000405201-mRNA-1">
    <property type="protein sequence ID" value="TASK_0000405201-mRNA-1"/>
    <property type="gene ID" value="TASK_0000405201"/>
</dbReference>
<dbReference type="GO" id="GO:0005524">
    <property type="term" value="F:ATP binding"/>
    <property type="evidence" value="ECO:0007669"/>
    <property type="project" value="UniProtKB-UniRule"/>
</dbReference>
<proteinExistence type="inferred from homology"/>
<dbReference type="EMBL" id="UYRS01018325">
    <property type="protein sequence ID" value="VDK32787.1"/>
    <property type="molecule type" value="Genomic_DNA"/>
</dbReference>
<comment type="catalytic activity">
    <reaction evidence="8">
        <text>L-threonyl-[protein] + ATP = O-phospho-L-threonyl-[protein] + ADP + H(+)</text>
        <dbReference type="Rhea" id="RHEA:46608"/>
        <dbReference type="Rhea" id="RHEA-COMP:11060"/>
        <dbReference type="Rhea" id="RHEA-COMP:11605"/>
        <dbReference type="ChEBI" id="CHEBI:15378"/>
        <dbReference type="ChEBI" id="CHEBI:30013"/>
        <dbReference type="ChEBI" id="CHEBI:30616"/>
        <dbReference type="ChEBI" id="CHEBI:61977"/>
        <dbReference type="ChEBI" id="CHEBI:456216"/>
        <dbReference type="EC" id="2.7.11.1"/>
    </reaction>
</comment>
<feature type="compositionally biased region" description="Polar residues" evidence="12">
    <location>
        <begin position="434"/>
        <end position="443"/>
    </location>
</feature>
<sequence length="617" mass="67869">MTSINTGKYSMRCFGSSGKPVRQIDPETLYDVNERIGRGAFGEVFKGIDKRSLRPVAIKRIDLEEALDELEDIQQEISILSQCDSPYITKYYGSYLKGTKLWIIMEFMGGGSALEIRKAVKIDEPNIATILHEVLMGLAYLHGEGKLHRDIKGLSTSSLGPTVINMRISDSGDPDTGFAMHNVPQEIPAELIRIWHLALRAHTANILLSDKGEVKLADFGVAGQLTKTTKKRVTFVGTPFWMAPEVIKVSSYDHKADIWSLGITAIELAEGAPPHSDVHPMRVLLDIPRNPPPKLPERYSSNFRDFVQCCLVQRPENRYSAQELLKHPFVKKTRKTAYLQELIEAYRAAQLDDTLDEDDNDSDTGTTRERGDNLNGHVLTFKWDFDTIKMPVNASAAAQYGGSGGGGTSAGGGMVFPAVPAHGSSSPKELVASHPSTSGSNFTPRAVTDGGLSGQRQSWFAGQHFASRFPENANHRAPPHFINDARSPNKQNPSPFAVGRPNAGPIGLSSPTAGLVLRSSSANALPNSSSPRNSDFKTHIQPLLLDIQRMYENVASNHSPCIDLLIRSFDRANTQITGFTKSFVVELTQQILNNNPGITVERKEQAIRRAMRFDINV</sequence>
<keyword evidence="11" id="KW-0175">Coiled coil</keyword>
<dbReference type="GO" id="GO:0004674">
    <property type="term" value="F:protein serine/threonine kinase activity"/>
    <property type="evidence" value="ECO:0007669"/>
    <property type="project" value="UniProtKB-KW"/>
</dbReference>
<evidence type="ECO:0000256" key="10">
    <source>
        <dbReference type="PROSITE-ProRule" id="PRU10141"/>
    </source>
</evidence>
<evidence type="ECO:0000256" key="6">
    <source>
        <dbReference type="ARBA" id="ARBA00022777"/>
    </source>
</evidence>
<evidence type="ECO:0000256" key="11">
    <source>
        <dbReference type="SAM" id="Coils"/>
    </source>
</evidence>
<feature type="region of interest" description="Disordered" evidence="12">
    <location>
        <begin position="418"/>
        <end position="455"/>
    </location>
</feature>
<evidence type="ECO:0000256" key="2">
    <source>
        <dbReference type="ARBA" id="ARBA00012513"/>
    </source>
</evidence>
<accession>A0A158R7L7</accession>
<feature type="domain" description="Protein kinase" evidence="13">
    <location>
        <begin position="30"/>
        <end position="330"/>
    </location>
</feature>
<keyword evidence="6" id="KW-0418">Kinase</keyword>
<feature type="region of interest" description="Disordered" evidence="12">
    <location>
        <begin position="354"/>
        <end position="373"/>
    </location>
</feature>
<dbReference type="GO" id="GO:0005737">
    <property type="term" value="C:cytoplasm"/>
    <property type="evidence" value="ECO:0007669"/>
    <property type="project" value="TreeGrafter"/>
</dbReference>
<evidence type="ECO:0000256" key="3">
    <source>
        <dbReference type="ARBA" id="ARBA00022527"/>
    </source>
</evidence>
<gene>
    <name evidence="14" type="ORF">TASK_LOCUS4053</name>
</gene>
<keyword evidence="5 10" id="KW-0547">Nucleotide-binding</keyword>
<feature type="binding site" evidence="10">
    <location>
        <position position="59"/>
    </location>
    <ligand>
        <name>ATP</name>
        <dbReference type="ChEBI" id="CHEBI:30616"/>
    </ligand>
</feature>
<dbReference type="InterPro" id="IPR000719">
    <property type="entry name" value="Prot_kinase_dom"/>
</dbReference>
<dbReference type="Proteomes" id="UP000282613">
    <property type="component" value="Unassembled WGS sequence"/>
</dbReference>
<feature type="region of interest" description="Disordered" evidence="12">
    <location>
        <begin position="474"/>
        <end position="504"/>
    </location>
</feature>
<dbReference type="CDD" id="cd06609">
    <property type="entry name" value="STKc_MST3_like"/>
    <property type="match status" value="1"/>
</dbReference>
<evidence type="ECO:0000256" key="8">
    <source>
        <dbReference type="ARBA" id="ARBA00047899"/>
    </source>
</evidence>
<reference evidence="16" key="1">
    <citation type="submission" date="2016-04" db="UniProtKB">
        <authorList>
            <consortium name="WormBaseParasite"/>
        </authorList>
    </citation>
    <scope>IDENTIFICATION</scope>
</reference>
<evidence type="ECO:0000256" key="12">
    <source>
        <dbReference type="SAM" id="MobiDB-lite"/>
    </source>
</evidence>
<comment type="similarity">
    <text evidence="1">Belongs to the protein kinase superfamily. STE Ser/Thr protein kinase family. STE20 subfamily.</text>
</comment>
<dbReference type="AlphaFoldDB" id="A0A158R7L7"/>
<comment type="catalytic activity">
    <reaction evidence="9">
        <text>L-seryl-[protein] + ATP = O-phospho-L-seryl-[protein] + ADP + H(+)</text>
        <dbReference type="Rhea" id="RHEA:17989"/>
        <dbReference type="Rhea" id="RHEA-COMP:9863"/>
        <dbReference type="Rhea" id="RHEA-COMP:11604"/>
        <dbReference type="ChEBI" id="CHEBI:15378"/>
        <dbReference type="ChEBI" id="CHEBI:29999"/>
        <dbReference type="ChEBI" id="CHEBI:30616"/>
        <dbReference type="ChEBI" id="CHEBI:83421"/>
        <dbReference type="ChEBI" id="CHEBI:456216"/>
        <dbReference type="EC" id="2.7.11.1"/>
    </reaction>
</comment>
<evidence type="ECO:0000313" key="15">
    <source>
        <dbReference type="Proteomes" id="UP000282613"/>
    </source>
</evidence>
<dbReference type="STRING" id="60517.A0A158R7L7"/>
<evidence type="ECO:0000256" key="1">
    <source>
        <dbReference type="ARBA" id="ARBA00008874"/>
    </source>
</evidence>
<dbReference type="Gene3D" id="1.10.510.10">
    <property type="entry name" value="Transferase(Phosphotransferase) domain 1"/>
    <property type="match status" value="1"/>
</dbReference>
<dbReference type="InterPro" id="IPR050629">
    <property type="entry name" value="STE20/SPS1-PAK"/>
</dbReference>
<evidence type="ECO:0000313" key="16">
    <source>
        <dbReference type="WBParaSite" id="TASK_0000405201-mRNA-1"/>
    </source>
</evidence>
<dbReference type="InterPro" id="IPR017441">
    <property type="entry name" value="Protein_kinase_ATP_BS"/>
</dbReference>
<dbReference type="PROSITE" id="PS00107">
    <property type="entry name" value="PROTEIN_KINASE_ATP"/>
    <property type="match status" value="1"/>
</dbReference>
<keyword evidence="4" id="KW-0808">Transferase</keyword>
<dbReference type="SUPFAM" id="SSF56112">
    <property type="entry name" value="Protein kinase-like (PK-like)"/>
    <property type="match status" value="2"/>
</dbReference>
<evidence type="ECO:0000313" key="14">
    <source>
        <dbReference type="EMBL" id="VDK32787.1"/>
    </source>
</evidence>
<feature type="coiled-coil region" evidence="11">
    <location>
        <begin position="56"/>
        <end position="83"/>
    </location>
</feature>
<organism evidence="16">
    <name type="scientific">Taenia asiatica</name>
    <name type="common">Asian tapeworm</name>
    <dbReference type="NCBI Taxonomy" id="60517"/>
    <lineage>
        <taxon>Eukaryota</taxon>
        <taxon>Metazoa</taxon>
        <taxon>Spiralia</taxon>
        <taxon>Lophotrochozoa</taxon>
        <taxon>Platyhelminthes</taxon>
        <taxon>Cestoda</taxon>
        <taxon>Eucestoda</taxon>
        <taxon>Cyclophyllidea</taxon>
        <taxon>Taeniidae</taxon>
        <taxon>Taenia</taxon>
    </lineage>
</organism>
<dbReference type="PANTHER" id="PTHR48012:SF10">
    <property type="entry name" value="FI20177P1"/>
    <property type="match status" value="1"/>
</dbReference>
<dbReference type="PROSITE" id="PS50011">
    <property type="entry name" value="PROTEIN_KINASE_DOM"/>
    <property type="match status" value="1"/>
</dbReference>
<dbReference type="PANTHER" id="PTHR48012">
    <property type="entry name" value="STERILE20-LIKE KINASE, ISOFORM B-RELATED"/>
    <property type="match status" value="1"/>
</dbReference>
<keyword evidence="7 10" id="KW-0067">ATP-binding</keyword>
<dbReference type="OrthoDB" id="8693905at2759"/>
<name>A0A158R7L7_TAEAS</name>
<keyword evidence="15" id="KW-1185">Reference proteome</keyword>
<evidence type="ECO:0000256" key="4">
    <source>
        <dbReference type="ARBA" id="ARBA00022679"/>
    </source>
</evidence>
<evidence type="ECO:0000256" key="7">
    <source>
        <dbReference type="ARBA" id="ARBA00022840"/>
    </source>
</evidence>
<dbReference type="EC" id="2.7.11.1" evidence="2"/>
<reference evidence="14 15" key="2">
    <citation type="submission" date="2018-11" db="EMBL/GenBank/DDBJ databases">
        <authorList>
            <consortium name="Pathogen Informatics"/>
        </authorList>
    </citation>
    <scope>NUCLEOTIDE SEQUENCE [LARGE SCALE GENOMIC DNA]</scope>
</reference>
<keyword evidence="3" id="KW-0723">Serine/threonine-protein kinase</keyword>
<dbReference type="InterPro" id="IPR011009">
    <property type="entry name" value="Kinase-like_dom_sf"/>
</dbReference>
<evidence type="ECO:0000256" key="9">
    <source>
        <dbReference type="ARBA" id="ARBA00048679"/>
    </source>
</evidence>